<dbReference type="Gene3D" id="2.10.25.10">
    <property type="entry name" value="Laminin"/>
    <property type="match status" value="1"/>
</dbReference>
<reference evidence="12" key="1">
    <citation type="submission" date="2025-08" db="UniProtKB">
        <authorList>
            <consortium name="RefSeq"/>
        </authorList>
    </citation>
    <scope>IDENTIFICATION</scope>
    <source>
        <tissue evidence="12">Whole larvae</tissue>
    </source>
</reference>
<keyword evidence="11" id="KW-1185">Reference proteome</keyword>
<evidence type="ECO:0000259" key="10">
    <source>
        <dbReference type="PROSITE" id="PS50835"/>
    </source>
</evidence>
<dbReference type="InterPro" id="IPR000742">
    <property type="entry name" value="EGF"/>
</dbReference>
<accession>A0ABM3MYW8</accession>
<dbReference type="Pfam" id="PF13927">
    <property type="entry name" value="Ig_3"/>
    <property type="match status" value="1"/>
</dbReference>
<feature type="disulfide bond" evidence="4">
    <location>
        <begin position="210"/>
        <end position="219"/>
    </location>
</feature>
<feature type="disulfide bond" evidence="4">
    <location>
        <begin position="191"/>
        <end position="208"/>
    </location>
</feature>
<comment type="similarity">
    <text evidence="1">Belongs to the G-protein coupled receptor 2 family. Adhesion G-protein coupled receptor (ADGR) subfamily.</text>
</comment>
<dbReference type="Gene3D" id="2.60.120.290">
    <property type="entry name" value="Spermadhesin, CUB domain"/>
    <property type="match status" value="1"/>
</dbReference>
<dbReference type="PROSITE" id="PS50026">
    <property type="entry name" value="EGF_3"/>
    <property type="match status" value="2"/>
</dbReference>
<keyword evidence="6" id="KW-0472">Membrane</keyword>
<evidence type="ECO:0000256" key="4">
    <source>
        <dbReference type="PROSITE-ProRule" id="PRU00076"/>
    </source>
</evidence>
<feature type="transmembrane region" description="Helical" evidence="6">
    <location>
        <begin position="1077"/>
        <end position="1105"/>
    </location>
</feature>
<evidence type="ECO:0000313" key="11">
    <source>
        <dbReference type="Proteomes" id="UP001652740"/>
    </source>
</evidence>
<dbReference type="SMART" id="SM00409">
    <property type="entry name" value="IG"/>
    <property type="match status" value="2"/>
</dbReference>
<dbReference type="InterPro" id="IPR003599">
    <property type="entry name" value="Ig_sub"/>
</dbReference>
<keyword evidence="2 4" id="KW-1015">Disulfide bond</keyword>
<dbReference type="GeneID" id="113519755"/>
<dbReference type="SUPFAM" id="SSF111418">
    <property type="entry name" value="Hormone receptor domain"/>
    <property type="match status" value="1"/>
</dbReference>
<feature type="transmembrane region" description="Helical" evidence="6">
    <location>
        <begin position="950"/>
        <end position="971"/>
    </location>
</feature>
<evidence type="ECO:0000256" key="1">
    <source>
        <dbReference type="ARBA" id="ARBA00007343"/>
    </source>
</evidence>
<evidence type="ECO:0000259" key="9">
    <source>
        <dbReference type="PROSITE" id="PS50227"/>
    </source>
</evidence>
<dbReference type="RefSeq" id="XP_052756368.1">
    <property type="nucleotide sequence ID" value="XM_052900408.1"/>
</dbReference>
<gene>
    <name evidence="12" type="primary">LOC113519755</name>
</gene>
<dbReference type="Gene3D" id="2.60.220.50">
    <property type="match status" value="1"/>
</dbReference>
<feature type="domain" description="Ig-like" evidence="10">
    <location>
        <begin position="394"/>
        <end position="495"/>
    </location>
</feature>
<dbReference type="InterPro" id="IPR036445">
    <property type="entry name" value="GPCR_2_extracell_dom_sf"/>
</dbReference>
<dbReference type="SUPFAM" id="SSF49854">
    <property type="entry name" value="Spermadhesin, CUB domain"/>
    <property type="match status" value="1"/>
</dbReference>
<feature type="domain" description="EGF-like" evidence="8">
    <location>
        <begin position="182"/>
        <end position="220"/>
    </location>
</feature>
<protein>
    <submittedName>
        <fullName evidence="12">Uncharacterized protein LOC113519755</fullName>
    </submittedName>
</protein>
<evidence type="ECO:0000256" key="5">
    <source>
        <dbReference type="SAM" id="MobiDB-lite"/>
    </source>
</evidence>
<dbReference type="Proteomes" id="UP001652740">
    <property type="component" value="Unplaced"/>
</dbReference>
<dbReference type="InterPro" id="IPR013783">
    <property type="entry name" value="Ig-like_fold"/>
</dbReference>
<dbReference type="Pfam" id="PF00008">
    <property type="entry name" value="EGF"/>
    <property type="match status" value="1"/>
</dbReference>
<name>A0ABM3MYW8_GALME</name>
<keyword evidence="6" id="KW-1133">Transmembrane helix</keyword>
<dbReference type="InterPro" id="IPR035914">
    <property type="entry name" value="Sperma_CUB_dom_sf"/>
</dbReference>
<keyword evidence="3" id="KW-0325">Glycoprotein</keyword>
<comment type="caution">
    <text evidence="4">Lacks conserved residue(s) required for the propagation of feature annotation.</text>
</comment>
<dbReference type="InterPro" id="IPR000859">
    <property type="entry name" value="CUB_dom"/>
</dbReference>
<evidence type="ECO:0000313" key="12">
    <source>
        <dbReference type="RefSeq" id="XP_052756368.1"/>
    </source>
</evidence>
<dbReference type="InterPro" id="IPR003598">
    <property type="entry name" value="Ig_sub2"/>
</dbReference>
<dbReference type="Gene3D" id="2.60.40.10">
    <property type="entry name" value="Immunoglobulins"/>
    <property type="match status" value="2"/>
</dbReference>
<keyword evidence="6" id="KW-0812">Transmembrane</keyword>
<evidence type="ECO:0000256" key="3">
    <source>
        <dbReference type="ARBA" id="ARBA00023180"/>
    </source>
</evidence>
<evidence type="ECO:0000256" key="2">
    <source>
        <dbReference type="ARBA" id="ARBA00023157"/>
    </source>
</evidence>
<dbReference type="InterPro" id="IPR001879">
    <property type="entry name" value="GPCR_2_extracellular_dom"/>
</dbReference>
<dbReference type="SMART" id="SM00408">
    <property type="entry name" value="IGc2"/>
    <property type="match status" value="2"/>
</dbReference>
<dbReference type="SMART" id="SM00008">
    <property type="entry name" value="HormR"/>
    <property type="match status" value="1"/>
</dbReference>
<feature type="domain" description="EGF-like" evidence="8">
    <location>
        <begin position="221"/>
        <end position="260"/>
    </location>
</feature>
<organism evidence="11 12">
    <name type="scientific">Galleria mellonella</name>
    <name type="common">Greater wax moth</name>
    <dbReference type="NCBI Taxonomy" id="7137"/>
    <lineage>
        <taxon>Eukaryota</taxon>
        <taxon>Metazoa</taxon>
        <taxon>Ecdysozoa</taxon>
        <taxon>Arthropoda</taxon>
        <taxon>Hexapoda</taxon>
        <taxon>Insecta</taxon>
        <taxon>Pterygota</taxon>
        <taxon>Neoptera</taxon>
        <taxon>Endopterygota</taxon>
        <taxon>Lepidoptera</taxon>
        <taxon>Glossata</taxon>
        <taxon>Ditrysia</taxon>
        <taxon>Pyraloidea</taxon>
        <taxon>Pyralidae</taxon>
        <taxon>Galleriinae</taxon>
        <taxon>Galleria</taxon>
    </lineage>
</organism>
<feature type="domain" description="CUB" evidence="7">
    <location>
        <begin position="51"/>
        <end position="82"/>
    </location>
</feature>
<dbReference type="Gene3D" id="4.10.1240.10">
    <property type="entry name" value="GPCR, family 2, extracellular hormone receptor domain"/>
    <property type="match status" value="1"/>
</dbReference>
<feature type="region of interest" description="Disordered" evidence="5">
    <location>
        <begin position="1240"/>
        <end position="1263"/>
    </location>
</feature>
<dbReference type="PROSITE" id="PS01180">
    <property type="entry name" value="CUB"/>
    <property type="match status" value="1"/>
</dbReference>
<dbReference type="PANTHER" id="PTHR45813:SF8">
    <property type="entry name" value="IG-LIKE DOMAIN-CONTAINING PROTEIN"/>
    <property type="match status" value="1"/>
</dbReference>
<dbReference type="CDD" id="cd00054">
    <property type="entry name" value="EGF_CA"/>
    <property type="match status" value="1"/>
</dbReference>
<dbReference type="PROSITE" id="PS50227">
    <property type="entry name" value="G_PROTEIN_RECEP_F2_3"/>
    <property type="match status" value="1"/>
</dbReference>
<dbReference type="PROSITE" id="PS01186">
    <property type="entry name" value="EGF_2"/>
    <property type="match status" value="2"/>
</dbReference>
<dbReference type="SMART" id="SM00181">
    <property type="entry name" value="EGF"/>
    <property type="match status" value="2"/>
</dbReference>
<dbReference type="InterPro" id="IPR051587">
    <property type="entry name" value="Adhesion_GPCR"/>
</dbReference>
<dbReference type="PROSITE" id="PS50835">
    <property type="entry name" value="IG_LIKE"/>
    <property type="match status" value="2"/>
</dbReference>
<dbReference type="SUPFAM" id="SSF57196">
    <property type="entry name" value="EGF/Laminin"/>
    <property type="match status" value="1"/>
</dbReference>
<dbReference type="InterPro" id="IPR036179">
    <property type="entry name" value="Ig-like_dom_sf"/>
</dbReference>
<feature type="disulfide bond" evidence="4">
    <location>
        <begin position="250"/>
        <end position="259"/>
    </location>
</feature>
<keyword evidence="4" id="KW-0245">EGF-like domain</keyword>
<dbReference type="InterPro" id="IPR007110">
    <property type="entry name" value="Ig-like_dom"/>
</dbReference>
<feature type="transmembrane region" description="Helical" evidence="6">
    <location>
        <begin position="1155"/>
        <end position="1178"/>
    </location>
</feature>
<dbReference type="SUPFAM" id="SSF48726">
    <property type="entry name" value="Immunoglobulin"/>
    <property type="match status" value="2"/>
</dbReference>
<feature type="domain" description="G-protein coupled receptors family 2 profile 1" evidence="9">
    <location>
        <begin position="574"/>
        <end position="658"/>
    </location>
</feature>
<dbReference type="InterPro" id="IPR046338">
    <property type="entry name" value="GAIN_dom_sf"/>
</dbReference>
<evidence type="ECO:0000256" key="6">
    <source>
        <dbReference type="SAM" id="Phobius"/>
    </source>
</evidence>
<sequence>MVRISVTVWLAPLHRRTKMLTMQRLLHITLITTIAADRAYSQEEHQGPQTCGGHLKGPVGVIQTPNFPSAFPVPIKCRWIIEHDIMNGTISVYFTQQYTTSGLTFTEYMYYDEFYKLGERRALTVTEENITKIKWLQVQSPVLVVELTLNRLEGTQLRALGLLSVFGFNVTYAVRAPSEGPGPASCSAIECRLLGHCYAQHNYQEFYCSCFEGYSGADCGVGPLCPRTSNMCKNGGTCRQMGPAAVSCICAPGYTGDLCESQIAEPECGIEECSDGCKEESTCDCHPKDSDFTSARFETRLQIVDQANINISQEIVKQITNYLKASNITLEDETEVLNISSPDVNGGRTVWLRLWGARRDAGALRAALVRLAATRARSDRLRILPAKQHFYMQPALSLQGLTVNQRPEVWEGSEFILSCMAYGSPDIVFTWYKDGVRVNFNGTTRDMWTRTVVEDALGRRMSVLGISEAQRPDSGKWSCSADDAGRRRCRALRLTILRPPDIRLMPSSLTVNKGDNVSITCLAGAGRIHGALGFSWARERTLLPLVPGREVWEDLYPAGSVLKLYNVQKSGEYRCKVSSVAGTISKRVTVWALGPNEPACSADAALGLRWPRTAPGALAAAPCPPGHIGDTTRFCEPKTGQHGVKWMMPDFSDCIADSLKDIYEQFSRIWYGYSWANVSHVARQYGAVLRSLPARPGDAARPLQHARSMLNYLRSVAATPADRAAAAEHLLRIYDALLRHPDAFLDEEKIYELQNAIADTAAMRDHLDLRLHEFTVKTIPVRDDNAAHFDLQPNTGSEEWQLTSVGVELVGRTGNASVVAIQYHNLAARLPSLRRSIEFSKGSSRNGRELEYEVASQQLQLGASGAVDSTMQHTVTLLFTHIKNHSTVGSKMSCGVRSARQPRAWSSERCEARAPEPALLACRCRGLGTLALFTVARSALTDSEKDLRGIVKITASLGGAMCLVAAALQLLGLVPGRRVKLPVLLKAATAGTHSAAILTLLECDTRQEEACPGALGWVCAACWCAGCAALCAQPLLLQAELAARAQRAPSVALLAGVCTLAWLSARLWGGAPLQVGAAAAAVCAAGCALLAALCLALALCAAARLRALAHKVPPERRTYLRDRGRVIRHTLVLLLTTSATQAAGVAYAQPGPRRLALVAALSTAALANGVAMVVCYVVRDEECVRAARRLLSLPTRDWHAHDSPAGDTSLSLYIKQGGEVESRGGVGVLESSSSPVSPASSYWRAPGLESPTHARVHRRQSTPDSRADIVRCVEYKDSVLSPHHYEGRHVGTTHAVCDLIPHAPPQPEYMARVCLELGVLNTPPREAPAPLLTCSVDFEPYNEKHFTKDSCAMCVQSNPDVSKIPSPPIKSCLKKSKQFTSSTSLPSIEIVKDDSKSKSDIEQVNREWNKAYDSPDTDKMLNKITSDLDFLLNRTQEASKSVVRDQIEEAPT</sequence>
<feature type="domain" description="Ig-like" evidence="10">
    <location>
        <begin position="500"/>
        <end position="589"/>
    </location>
</feature>
<dbReference type="PROSITE" id="PS00022">
    <property type="entry name" value="EGF_1"/>
    <property type="match status" value="2"/>
</dbReference>
<proteinExistence type="inferred from homology"/>
<evidence type="ECO:0000259" key="7">
    <source>
        <dbReference type="PROSITE" id="PS01180"/>
    </source>
</evidence>
<feature type="transmembrane region" description="Helical" evidence="6">
    <location>
        <begin position="1048"/>
        <end position="1065"/>
    </location>
</feature>
<dbReference type="PANTHER" id="PTHR45813">
    <property type="entry name" value="IG-LIKE DOMAIN-CONTAINING PROTEIN"/>
    <property type="match status" value="1"/>
</dbReference>
<feature type="transmembrane region" description="Helical" evidence="6">
    <location>
        <begin position="1126"/>
        <end position="1149"/>
    </location>
</feature>
<evidence type="ECO:0000259" key="8">
    <source>
        <dbReference type="PROSITE" id="PS50026"/>
    </source>
</evidence>